<dbReference type="Pfam" id="PF01243">
    <property type="entry name" value="PNPOx_N"/>
    <property type="match status" value="1"/>
</dbReference>
<protein>
    <recommendedName>
        <fullName evidence="1">Pyridoxamine 5'-phosphate oxidase N-terminal domain-containing protein</fullName>
    </recommendedName>
</protein>
<name>A0A087BPP7_9BIFI</name>
<sequence length="122" mass="13454">MVTISPEAKKVLDDNLAVQATVNPDGTPDIGPKGSLRSYDDTHIIYNERTARQTLKNIENGSKIIVLAIDLPNHTGYRFLGTPHLHAPGTPVYQEAVEWAKNNGQKDPAYAVLIDVERVDHL</sequence>
<accession>A0A087BPP7</accession>
<dbReference type="Gene3D" id="2.30.110.10">
    <property type="entry name" value="Electron Transport, Fmn-binding Protein, Chain A"/>
    <property type="match status" value="1"/>
</dbReference>
<gene>
    <name evidence="2" type="ORF">BMIN_0710</name>
</gene>
<proteinExistence type="predicted"/>
<keyword evidence="3" id="KW-1185">Reference proteome</keyword>
<dbReference type="SUPFAM" id="SSF50475">
    <property type="entry name" value="FMN-binding split barrel"/>
    <property type="match status" value="1"/>
</dbReference>
<dbReference type="eggNOG" id="COG3576">
    <property type="taxonomic scope" value="Bacteria"/>
</dbReference>
<evidence type="ECO:0000259" key="1">
    <source>
        <dbReference type="Pfam" id="PF01243"/>
    </source>
</evidence>
<evidence type="ECO:0000313" key="3">
    <source>
        <dbReference type="Proteomes" id="UP000029014"/>
    </source>
</evidence>
<dbReference type="RefSeq" id="WP_022861175.1">
    <property type="nucleotide sequence ID" value="NZ_JGZD01000008.1"/>
</dbReference>
<dbReference type="InterPro" id="IPR012349">
    <property type="entry name" value="Split_barrel_FMN-bd"/>
</dbReference>
<comment type="caution">
    <text evidence="2">The sequence shown here is derived from an EMBL/GenBank/DDBJ whole genome shotgun (WGS) entry which is preliminary data.</text>
</comment>
<dbReference type="PANTHER" id="PTHR40660:SF1">
    <property type="entry name" value="5'-PHOSPHATE OXIDASE PUTATIVE DOMAIN-CONTAINING PROTEIN-RELATED"/>
    <property type="match status" value="1"/>
</dbReference>
<dbReference type="PANTHER" id="PTHR40660">
    <property type="entry name" value="5'-PHOSPHATE OXIDASE PUTATIVE DOMAIN-CONTAINING PROTEIN-RELATED"/>
    <property type="match status" value="1"/>
</dbReference>
<dbReference type="EMBL" id="JGZD01000008">
    <property type="protein sequence ID" value="KFI72997.1"/>
    <property type="molecule type" value="Genomic_DNA"/>
</dbReference>
<dbReference type="InterPro" id="IPR011576">
    <property type="entry name" value="Pyridox_Oxase_N"/>
</dbReference>
<dbReference type="STRING" id="1693.BMIN_0710"/>
<evidence type="ECO:0000313" key="2">
    <source>
        <dbReference type="EMBL" id="KFI72997.1"/>
    </source>
</evidence>
<dbReference type="AlphaFoldDB" id="A0A087BPP7"/>
<reference evidence="2 3" key="1">
    <citation type="submission" date="2014-03" db="EMBL/GenBank/DDBJ databases">
        <title>Genomics of Bifidobacteria.</title>
        <authorList>
            <person name="Ventura M."/>
            <person name="Milani C."/>
            <person name="Lugli G.A."/>
        </authorList>
    </citation>
    <scope>NUCLEOTIDE SEQUENCE [LARGE SCALE GENOMIC DNA]</scope>
    <source>
        <strain evidence="2 3">LMG 11592</strain>
    </source>
</reference>
<feature type="domain" description="Pyridoxamine 5'-phosphate oxidase N-terminal" evidence="1">
    <location>
        <begin position="7"/>
        <end position="118"/>
    </location>
</feature>
<dbReference type="Proteomes" id="UP000029014">
    <property type="component" value="Unassembled WGS sequence"/>
</dbReference>
<organism evidence="2 3">
    <name type="scientific">Bifidobacterium minimum</name>
    <dbReference type="NCBI Taxonomy" id="1693"/>
    <lineage>
        <taxon>Bacteria</taxon>
        <taxon>Bacillati</taxon>
        <taxon>Actinomycetota</taxon>
        <taxon>Actinomycetes</taxon>
        <taxon>Bifidobacteriales</taxon>
        <taxon>Bifidobacteriaceae</taxon>
        <taxon>Bifidobacterium</taxon>
    </lineage>
</organism>